<evidence type="ECO:0000256" key="1">
    <source>
        <dbReference type="SAM" id="SignalP"/>
    </source>
</evidence>
<dbReference type="EMBL" id="KK115898">
    <property type="protein sequence ID" value="KFM66311.1"/>
    <property type="molecule type" value="Genomic_DNA"/>
</dbReference>
<dbReference type="OrthoDB" id="10041630at2759"/>
<feature type="signal peptide" evidence="1">
    <location>
        <begin position="1"/>
        <end position="28"/>
    </location>
</feature>
<organism evidence="2 3">
    <name type="scientific">Stegodyphus mimosarum</name>
    <name type="common">African social velvet spider</name>
    <dbReference type="NCBI Taxonomy" id="407821"/>
    <lineage>
        <taxon>Eukaryota</taxon>
        <taxon>Metazoa</taxon>
        <taxon>Ecdysozoa</taxon>
        <taxon>Arthropoda</taxon>
        <taxon>Chelicerata</taxon>
        <taxon>Arachnida</taxon>
        <taxon>Araneae</taxon>
        <taxon>Araneomorphae</taxon>
        <taxon>Entelegynae</taxon>
        <taxon>Eresoidea</taxon>
        <taxon>Eresidae</taxon>
        <taxon>Stegodyphus</taxon>
    </lineage>
</organism>
<accession>A0A087TMH2</accession>
<reference evidence="2 3" key="1">
    <citation type="submission" date="2013-11" db="EMBL/GenBank/DDBJ databases">
        <title>Genome sequencing of Stegodyphus mimosarum.</title>
        <authorList>
            <person name="Bechsgaard J."/>
        </authorList>
    </citation>
    <scope>NUCLEOTIDE SEQUENCE [LARGE SCALE GENOMIC DNA]</scope>
</reference>
<feature type="chain" id="PRO_5001829776" evidence="1">
    <location>
        <begin position="29"/>
        <end position="45"/>
    </location>
</feature>
<evidence type="ECO:0000313" key="3">
    <source>
        <dbReference type="Proteomes" id="UP000054359"/>
    </source>
</evidence>
<name>A0A087TMH2_STEMI</name>
<evidence type="ECO:0000313" key="2">
    <source>
        <dbReference type="EMBL" id="KFM66311.1"/>
    </source>
</evidence>
<dbReference type="Proteomes" id="UP000054359">
    <property type="component" value="Unassembled WGS sequence"/>
</dbReference>
<protein>
    <submittedName>
        <fullName evidence="2">Uncharacterized protein</fullName>
    </submittedName>
</protein>
<feature type="non-terminal residue" evidence="2">
    <location>
        <position position="45"/>
    </location>
</feature>
<sequence length="45" mass="4968">MAKLNNAHRLVCGTLVLLLVDVIWVASSELTKGIQNYCSEMCMKA</sequence>
<keyword evidence="1" id="KW-0732">Signal</keyword>
<gene>
    <name evidence="2" type="ORF">X975_05569</name>
</gene>
<keyword evidence="3" id="KW-1185">Reference proteome</keyword>
<proteinExistence type="predicted"/>
<dbReference type="AlphaFoldDB" id="A0A087TMH2"/>